<organism evidence="8 9">
    <name type="scientific">Westerdykella ornata</name>
    <dbReference type="NCBI Taxonomy" id="318751"/>
    <lineage>
        <taxon>Eukaryota</taxon>
        <taxon>Fungi</taxon>
        <taxon>Dikarya</taxon>
        <taxon>Ascomycota</taxon>
        <taxon>Pezizomycotina</taxon>
        <taxon>Dothideomycetes</taxon>
        <taxon>Pleosporomycetidae</taxon>
        <taxon>Pleosporales</taxon>
        <taxon>Sporormiaceae</taxon>
        <taxon>Westerdykella</taxon>
    </lineage>
</organism>
<dbReference type="PROSITE" id="PS50157">
    <property type="entry name" value="ZINC_FINGER_C2H2_2"/>
    <property type="match status" value="1"/>
</dbReference>
<dbReference type="AlphaFoldDB" id="A0A6A6JSF1"/>
<evidence type="ECO:0000259" key="7">
    <source>
        <dbReference type="PROSITE" id="PS50157"/>
    </source>
</evidence>
<dbReference type="InterPro" id="IPR013087">
    <property type="entry name" value="Znf_C2H2_type"/>
</dbReference>
<evidence type="ECO:0000256" key="2">
    <source>
        <dbReference type="ARBA" id="ARBA00022737"/>
    </source>
</evidence>
<dbReference type="Proteomes" id="UP000800097">
    <property type="component" value="Unassembled WGS sequence"/>
</dbReference>
<evidence type="ECO:0000256" key="5">
    <source>
        <dbReference type="PROSITE-ProRule" id="PRU00042"/>
    </source>
</evidence>
<feature type="domain" description="C2H2-type" evidence="7">
    <location>
        <begin position="67"/>
        <end position="95"/>
    </location>
</feature>
<dbReference type="GO" id="GO:0005634">
    <property type="term" value="C:nucleus"/>
    <property type="evidence" value="ECO:0007669"/>
    <property type="project" value="TreeGrafter"/>
</dbReference>
<feature type="region of interest" description="Disordered" evidence="6">
    <location>
        <begin position="454"/>
        <end position="473"/>
    </location>
</feature>
<keyword evidence="3 5" id="KW-0863">Zinc-finger</keyword>
<evidence type="ECO:0000313" key="9">
    <source>
        <dbReference type="Proteomes" id="UP000800097"/>
    </source>
</evidence>
<dbReference type="GeneID" id="54551015"/>
<reference evidence="8" key="1">
    <citation type="journal article" date="2020" name="Stud. Mycol.">
        <title>101 Dothideomycetes genomes: a test case for predicting lifestyles and emergence of pathogens.</title>
        <authorList>
            <person name="Haridas S."/>
            <person name="Albert R."/>
            <person name="Binder M."/>
            <person name="Bloem J."/>
            <person name="Labutti K."/>
            <person name="Salamov A."/>
            <person name="Andreopoulos B."/>
            <person name="Baker S."/>
            <person name="Barry K."/>
            <person name="Bills G."/>
            <person name="Bluhm B."/>
            <person name="Cannon C."/>
            <person name="Castanera R."/>
            <person name="Culley D."/>
            <person name="Daum C."/>
            <person name="Ezra D."/>
            <person name="Gonzalez J."/>
            <person name="Henrissat B."/>
            <person name="Kuo A."/>
            <person name="Liang C."/>
            <person name="Lipzen A."/>
            <person name="Lutzoni F."/>
            <person name="Magnuson J."/>
            <person name="Mondo S."/>
            <person name="Nolan M."/>
            <person name="Ohm R."/>
            <person name="Pangilinan J."/>
            <person name="Park H.-J."/>
            <person name="Ramirez L."/>
            <person name="Alfaro M."/>
            <person name="Sun H."/>
            <person name="Tritt A."/>
            <person name="Yoshinaga Y."/>
            <person name="Zwiers L.-H."/>
            <person name="Turgeon B."/>
            <person name="Goodwin S."/>
            <person name="Spatafora J."/>
            <person name="Crous P."/>
            <person name="Grigoriev I."/>
        </authorList>
    </citation>
    <scope>NUCLEOTIDE SEQUENCE</scope>
    <source>
        <strain evidence="8">CBS 379.55</strain>
    </source>
</reference>
<name>A0A6A6JSF1_WESOR</name>
<evidence type="ECO:0000256" key="6">
    <source>
        <dbReference type="SAM" id="MobiDB-lite"/>
    </source>
</evidence>
<evidence type="ECO:0000256" key="3">
    <source>
        <dbReference type="ARBA" id="ARBA00022771"/>
    </source>
</evidence>
<keyword evidence="2" id="KW-0677">Repeat</keyword>
<dbReference type="PANTHER" id="PTHR24409:SF295">
    <property type="entry name" value="AZ2-RELATED"/>
    <property type="match status" value="1"/>
</dbReference>
<dbReference type="SMART" id="SM00355">
    <property type="entry name" value="ZnF_C2H2"/>
    <property type="match status" value="5"/>
</dbReference>
<dbReference type="OrthoDB" id="8117402at2759"/>
<keyword evidence="4" id="KW-0862">Zinc</keyword>
<sequence length="473" mass="53528">MPAQLQPIRRVRCTYEDCPASFNTDKEMKAHKLSVPEHDYCQKCDKDFPDYDAYVHHKTLDPYKHNKACRVCGEEFRSVPGLKRHIELRHKVNQELPCLGCKATFFSPSQMIEHLEYGHCHVISAQEFQGYIVHKHLIAEILKGGPAYERFVQKINLYRPTVDDDVEGGVDLLDTPSDHAPVGIDQAWEVLQPTKIDNTTLNKLEACENYPPLPPSSIATRSEFDLSSRFGDMALDDDTRSVAASSTVVGRRTPIAHEVSSVWANGSSAKTLFPHAQPTPAPSEWSIQEYDQQKQMTEGINILSTRFWDPLSDDWEPENFLEPVTQKFLCPFPCECSFDIPSDLSNHIISDHRIIRMRCPSCLKLFQSCSALVGHCASSTTKCRIRKADNFGTFLDRLTGGFLGVEEEIRPDHKDQQYTFVVENPYTKQPEKYQPTVATYLKYTSTKPAAFKEPESTIIIGGPSSERKNPLNG</sequence>
<keyword evidence="1" id="KW-0479">Metal-binding</keyword>
<dbReference type="PANTHER" id="PTHR24409">
    <property type="entry name" value="ZINC FINGER PROTEIN 142"/>
    <property type="match status" value="1"/>
</dbReference>
<protein>
    <recommendedName>
        <fullName evidence="7">C2H2-type domain-containing protein</fullName>
    </recommendedName>
</protein>
<dbReference type="GO" id="GO:0000981">
    <property type="term" value="F:DNA-binding transcription factor activity, RNA polymerase II-specific"/>
    <property type="evidence" value="ECO:0007669"/>
    <property type="project" value="TreeGrafter"/>
</dbReference>
<evidence type="ECO:0000256" key="4">
    <source>
        <dbReference type="ARBA" id="ARBA00022833"/>
    </source>
</evidence>
<dbReference type="RefSeq" id="XP_033656337.1">
    <property type="nucleotide sequence ID" value="XM_033797840.1"/>
</dbReference>
<proteinExistence type="predicted"/>
<dbReference type="PROSITE" id="PS00028">
    <property type="entry name" value="ZINC_FINGER_C2H2_1"/>
    <property type="match status" value="3"/>
</dbReference>
<dbReference type="GO" id="GO:0008270">
    <property type="term" value="F:zinc ion binding"/>
    <property type="evidence" value="ECO:0007669"/>
    <property type="project" value="UniProtKB-KW"/>
</dbReference>
<dbReference type="EMBL" id="ML986487">
    <property type="protein sequence ID" value="KAF2278798.1"/>
    <property type="molecule type" value="Genomic_DNA"/>
</dbReference>
<gene>
    <name evidence="8" type="ORF">EI97DRAFT_431044</name>
</gene>
<dbReference type="GO" id="GO:0000977">
    <property type="term" value="F:RNA polymerase II transcription regulatory region sequence-specific DNA binding"/>
    <property type="evidence" value="ECO:0007669"/>
    <property type="project" value="TreeGrafter"/>
</dbReference>
<evidence type="ECO:0000313" key="8">
    <source>
        <dbReference type="EMBL" id="KAF2278798.1"/>
    </source>
</evidence>
<dbReference type="Gene3D" id="3.30.160.60">
    <property type="entry name" value="Classic Zinc Finger"/>
    <property type="match status" value="1"/>
</dbReference>
<evidence type="ECO:0000256" key="1">
    <source>
        <dbReference type="ARBA" id="ARBA00022723"/>
    </source>
</evidence>
<keyword evidence="9" id="KW-1185">Reference proteome</keyword>
<accession>A0A6A6JSF1</accession>